<keyword evidence="2" id="KW-1185">Reference proteome</keyword>
<evidence type="ECO:0000313" key="2">
    <source>
        <dbReference type="Proteomes" id="UP000789860"/>
    </source>
</evidence>
<name>A0ACA9NHK8_9GLOM</name>
<protein>
    <submittedName>
        <fullName evidence="1">1882_t:CDS:1</fullName>
    </submittedName>
</protein>
<reference evidence="1" key="1">
    <citation type="submission" date="2021-06" db="EMBL/GenBank/DDBJ databases">
        <authorList>
            <person name="Kallberg Y."/>
            <person name="Tangrot J."/>
            <person name="Rosling A."/>
        </authorList>
    </citation>
    <scope>NUCLEOTIDE SEQUENCE</scope>
    <source>
        <strain evidence="1">AU212A</strain>
    </source>
</reference>
<sequence>MRSLTTSESYTDDKLSERHQAETTFRNKYNEIKSLHKVSTLSDKSFSPREDQDKQEEQRQIYQKSFFRTVFIQDTSEELNDELDNYLSLLEIYYKSNPLT</sequence>
<gene>
    <name evidence="1" type="ORF">SCALOS_LOCUS8823</name>
</gene>
<comment type="caution">
    <text evidence="1">The sequence shown here is derived from an EMBL/GenBank/DDBJ whole genome shotgun (WGS) entry which is preliminary data.</text>
</comment>
<dbReference type="Proteomes" id="UP000789860">
    <property type="component" value="Unassembled WGS sequence"/>
</dbReference>
<dbReference type="EMBL" id="CAJVPM010024848">
    <property type="protein sequence ID" value="CAG8655443.1"/>
    <property type="molecule type" value="Genomic_DNA"/>
</dbReference>
<evidence type="ECO:0000313" key="1">
    <source>
        <dbReference type="EMBL" id="CAG8655443.1"/>
    </source>
</evidence>
<proteinExistence type="predicted"/>
<feature type="non-terminal residue" evidence="1">
    <location>
        <position position="100"/>
    </location>
</feature>
<accession>A0ACA9NHK8</accession>
<organism evidence="1 2">
    <name type="scientific">Scutellospora calospora</name>
    <dbReference type="NCBI Taxonomy" id="85575"/>
    <lineage>
        <taxon>Eukaryota</taxon>
        <taxon>Fungi</taxon>
        <taxon>Fungi incertae sedis</taxon>
        <taxon>Mucoromycota</taxon>
        <taxon>Glomeromycotina</taxon>
        <taxon>Glomeromycetes</taxon>
        <taxon>Diversisporales</taxon>
        <taxon>Gigasporaceae</taxon>
        <taxon>Scutellospora</taxon>
    </lineage>
</organism>